<dbReference type="Pfam" id="PF13176">
    <property type="entry name" value="TPR_7"/>
    <property type="match status" value="1"/>
</dbReference>
<dbReference type="RefSeq" id="XP_030997428.1">
    <property type="nucleotide sequence ID" value="XM_031139569.1"/>
</dbReference>
<evidence type="ECO:0000313" key="3">
    <source>
        <dbReference type="EMBL" id="TPX15717.1"/>
    </source>
</evidence>
<dbReference type="GO" id="GO:0031942">
    <property type="term" value="C:i-AAA complex"/>
    <property type="evidence" value="ECO:0007669"/>
    <property type="project" value="TreeGrafter"/>
</dbReference>
<keyword evidence="2" id="KW-0812">Transmembrane</keyword>
<feature type="compositionally biased region" description="Pro residues" evidence="1">
    <location>
        <begin position="69"/>
        <end position="78"/>
    </location>
</feature>
<name>A0A507B7F7_9PEZI</name>
<dbReference type="Proteomes" id="UP000319257">
    <property type="component" value="Unassembled WGS sequence"/>
</dbReference>
<keyword evidence="2" id="KW-0472">Membrane</keyword>
<feature type="region of interest" description="Disordered" evidence="1">
    <location>
        <begin position="59"/>
        <end position="78"/>
    </location>
</feature>
<dbReference type="STRING" id="1093900.A0A507B7F7"/>
<sequence>MLRTLEPVRARVAIRPLPCGAHRLQLHVQVSHSRLASAPFRATATVVLPSIHHARYQSLSGTGGHHGQAPPPPPPPPPRPSFGRLLLRVVGGSFRNLFSAFRGRNLKTLYRQNPEELVLALAILAAFIFIFAYVVRIYFTYFYSRQFTRYPAPVAKSLRRALYFSNYSPDPPRALKYYKLALEQCEELRMDPFSDDVMGIKIQLAAWLEQTQNFRGAIKILEVLLGDCRRWVEVMEKSARDGTLPKPAAPPPPAALPAAADRGGSANGQEQQATDVPVETMWGKRARLLGKAVGISVKLGELYSDEHVLEYDLAHERLTWSVETALKEQQRRNTEGTKDGEGKWMSPEEIGGALEALGHSYESRSQFHLAIPLFFQALNLCRDPCHSAVLMNNLAVSYAQHPVLAPGQALAGSTASAPAAAAAAGATVQPAELTVPQARDRSEYVESARRWAQNARRQAREPQGELRTPECDQACAVALCTLADVEALSGRPSEARRRYLECAELSKKIGFDAGVSQAQAGLRKLPK</sequence>
<dbReference type="GO" id="GO:0006515">
    <property type="term" value="P:protein quality control for misfolded or incompletely synthesized proteins"/>
    <property type="evidence" value="ECO:0007669"/>
    <property type="project" value="TreeGrafter"/>
</dbReference>
<proteinExistence type="predicted"/>
<protein>
    <submittedName>
        <fullName evidence="3">Uncharacterized protein</fullName>
    </submittedName>
</protein>
<accession>A0A507B7F7</accession>
<dbReference type="PANTHER" id="PTHR28142:SF1">
    <property type="entry name" value="MITOCHONDRIAL INNER MEMBRANE I-AAA PROTEASE SUPERCOMPLEX SUBUNIT MGR3-RELATED"/>
    <property type="match status" value="1"/>
</dbReference>
<evidence type="ECO:0000256" key="1">
    <source>
        <dbReference type="SAM" id="MobiDB-lite"/>
    </source>
</evidence>
<dbReference type="GO" id="GO:0051787">
    <property type="term" value="F:misfolded protein binding"/>
    <property type="evidence" value="ECO:0007669"/>
    <property type="project" value="TreeGrafter"/>
</dbReference>
<dbReference type="GeneID" id="41967498"/>
<feature type="region of interest" description="Disordered" evidence="1">
    <location>
        <begin position="240"/>
        <end position="277"/>
    </location>
</feature>
<keyword evidence="2" id="KW-1133">Transmembrane helix</keyword>
<gene>
    <name evidence="3" type="ORF">E0L32_000051</name>
</gene>
<comment type="caution">
    <text evidence="3">The sequence shown here is derived from an EMBL/GenBank/DDBJ whole genome shotgun (WGS) entry which is preliminary data.</text>
</comment>
<dbReference type="Gene3D" id="1.25.40.10">
    <property type="entry name" value="Tetratricopeptide repeat domain"/>
    <property type="match status" value="1"/>
</dbReference>
<reference evidence="3 4" key="1">
    <citation type="submission" date="2019-06" db="EMBL/GenBank/DDBJ databases">
        <title>Draft genome sequence of the filamentous fungus Phialemoniopsis curvata isolated from diesel fuel.</title>
        <authorList>
            <person name="Varaljay V.A."/>
            <person name="Lyon W.J."/>
            <person name="Crouch A.L."/>
            <person name="Drake C.E."/>
            <person name="Hollomon J.M."/>
            <person name="Nadeau L.J."/>
            <person name="Nunn H.S."/>
            <person name="Stevenson B.S."/>
            <person name="Bojanowski C.L."/>
            <person name="Crookes-Goodson W.J."/>
        </authorList>
    </citation>
    <scope>NUCLEOTIDE SEQUENCE [LARGE SCALE GENOMIC DNA]</scope>
    <source>
        <strain evidence="3 4">D216</strain>
    </source>
</reference>
<dbReference type="OrthoDB" id="10050400at2759"/>
<feature type="transmembrane region" description="Helical" evidence="2">
    <location>
        <begin position="117"/>
        <end position="139"/>
    </location>
</feature>
<dbReference type="SUPFAM" id="SSF48452">
    <property type="entry name" value="TPR-like"/>
    <property type="match status" value="1"/>
</dbReference>
<organism evidence="3 4">
    <name type="scientific">Thyridium curvatum</name>
    <dbReference type="NCBI Taxonomy" id="1093900"/>
    <lineage>
        <taxon>Eukaryota</taxon>
        <taxon>Fungi</taxon>
        <taxon>Dikarya</taxon>
        <taxon>Ascomycota</taxon>
        <taxon>Pezizomycotina</taxon>
        <taxon>Sordariomycetes</taxon>
        <taxon>Sordariomycetidae</taxon>
        <taxon>Thyridiales</taxon>
        <taxon>Thyridiaceae</taxon>
        <taxon>Thyridium</taxon>
    </lineage>
</organism>
<dbReference type="AlphaFoldDB" id="A0A507B7F7"/>
<dbReference type="EMBL" id="SKBQ01000001">
    <property type="protein sequence ID" value="TPX15717.1"/>
    <property type="molecule type" value="Genomic_DNA"/>
</dbReference>
<dbReference type="InParanoid" id="A0A507B7F7"/>
<dbReference type="InterPro" id="IPR011990">
    <property type="entry name" value="TPR-like_helical_dom_sf"/>
</dbReference>
<dbReference type="CDD" id="cd24145">
    <property type="entry name" value="Mgr3-like"/>
    <property type="match status" value="1"/>
</dbReference>
<dbReference type="PANTHER" id="PTHR28142">
    <property type="entry name" value="MITOCHONDRIAL INNER MEMBRANE I-AAA PROTEASE SUPERCOMPLEX SUBUNIT MGR3-RELATED"/>
    <property type="match status" value="1"/>
</dbReference>
<evidence type="ECO:0000313" key="4">
    <source>
        <dbReference type="Proteomes" id="UP000319257"/>
    </source>
</evidence>
<dbReference type="InterPro" id="IPR019734">
    <property type="entry name" value="TPR_rpt"/>
</dbReference>
<evidence type="ECO:0000256" key="2">
    <source>
        <dbReference type="SAM" id="Phobius"/>
    </source>
</evidence>
<dbReference type="InterPro" id="IPR040201">
    <property type="entry name" value="Mrg3-like"/>
</dbReference>
<keyword evidence="4" id="KW-1185">Reference proteome</keyword>